<evidence type="ECO:0000313" key="3">
    <source>
        <dbReference type="Proteomes" id="UP000811899"/>
    </source>
</evidence>
<dbReference type="EMBL" id="JAHCVJ010000001">
    <property type="protein sequence ID" value="MBT0663716.1"/>
    <property type="molecule type" value="Genomic_DNA"/>
</dbReference>
<keyword evidence="1" id="KW-0812">Transmembrane</keyword>
<reference evidence="2 3" key="1">
    <citation type="submission" date="2021-05" db="EMBL/GenBank/DDBJ databases">
        <title>The draft genome of Geobacter pelophilus DSM 12255.</title>
        <authorList>
            <person name="Xu Z."/>
            <person name="Masuda Y."/>
            <person name="Itoh H."/>
            <person name="Senoo K."/>
        </authorList>
    </citation>
    <scope>NUCLEOTIDE SEQUENCE [LARGE SCALE GENOMIC DNA]</scope>
    <source>
        <strain evidence="2 3">DSM 12255</strain>
    </source>
</reference>
<evidence type="ECO:0000256" key="1">
    <source>
        <dbReference type="SAM" id="Phobius"/>
    </source>
</evidence>
<feature type="transmembrane region" description="Helical" evidence="1">
    <location>
        <begin position="427"/>
        <end position="447"/>
    </location>
</feature>
<feature type="transmembrane region" description="Helical" evidence="1">
    <location>
        <begin position="20"/>
        <end position="38"/>
    </location>
</feature>
<dbReference type="GO" id="GO:0016757">
    <property type="term" value="F:glycosyltransferase activity"/>
    <property type="evidence" value="ECO:0007669"/>
    <property type="project" value="UniProtKB-KW"/>
</dbReference>
<feature type="transmembrane region" description="Helical" evidence="1">
    <location>
        <begin position="396"/>
        <end position="415"/>
    </location>
</feature>
<keyword evidence="2" id="KW-0808">Transferase</keyword>
<organism evidence="2 3">
    <name type="scientific">Geoanaerobacter pelophilus</name>
    <dbReference type="NCBI Taxonomy" id="60036"/>
    <lineage>
        <taxon>Bacteria</taxon>
        <taxon>Pseudomonadati</taxon>
        <taxon>Thermodesulfobacteriota</taxon>
        <taxon>Desulfuromonadia</taxon>
        <taxon>Geobacterales</taxon>
        <taxon>Geobacteraceae</taxon>
        <taxon>Geoanaerobacter</taxon>
    </lineage>
</organism>
<keyword evidence="3" id="KW-1185">Reference proteome</keyword>
<feature type="transmembrane region" description="Helical" evidence="1">
    <location>
        <begin position="373"/>
        <end position="390"/>
    </location>
</feature>
<keyword evidence="1" id="KW-0472">Membrane</keyword>
<accession>A0AAW4L971</accession>
<dbReference type="AlphaFoldDB" id="A0AAW4L971"/>
<feature type="transmembrane region" description="Helical" evidence="1">
    <location>
        <begin position="219"/>
        <end position="242"/>
    </location>
</feature>
<gene>
    <name evidence="2" type="ORF">KI809_05310</name>
</gene>
<proteinExistence type="predicted"/>
<protein>
    <submittedName>
        <fullName evidence="2">Glycosyltransferase family 39 protein</fullName>
        <ecNumber evidence="2">2.4.-.-</ecNumber>
    </submittedName>
</protein>
<evidence type="ECO:0000313" key="2">
    <source>
        <dbReference type="EMBL" id="MBT0663716.1"/>
    </source>
</evidence>
<feature type="transmembrane region" description="Helical" evidence="1">
    <location>
        <begin position="315"/>
        <end position="337"/>
    </location>
</feature>
<dbReference type="RefSeq" id="WP_214170434.1">
    <property type="nucleotide sequence ID" value="NZ_JAHCVJ010000001.1"/>
</dbReference>
<feature type="transmembrane region" description="Helical" evidence="1">
    <location>
        <begin position="119"/>
        <end position="140"/>
    </location>
</feature>
<comment type="caution">
    <text evidence="2">The sequence shown here is derived from an EMBL/GenBank/DDBJ whole genome shotgun (WGS) entry which is preliminary data.</text>
</comment>
<dbReference type="EC" id="2.4.-.-" evidence="2"/>
<sequence length="603" mass="68335">MKLLDAITNFFESHRYRRVLFSCLVVAAVFAYLLMASWHKWGDLIVDSSREMWVPLQIMRGKVLYKDIYYFHGPLPAYIISLCYKIFGASINTLIGCGIATTIVMCVFMYMLANTFMNWFVSVILVVNYCLVFAFGVGTYDVIFNYIFPYSFASTFCLLFIAGSLLCFLQYIEFEKTAHLIGWNLLLTLAFLSRPETALPVWCAFVFSGLLIKSKRRYFRLLMLITPVFLSAMIYCIGLYWLNAFDGFKETLLGSLLFASKGKDAFVISTAGFKEVTGNILLVIQSFLYHLIVVVVLCAGSILVHKASANNKMKLLKTISGCTLIVVAIVFACNYLENTDDLLQYRCIPLILLFSIILSLLKMFHGVDYKYNHKFFTLSFIALLLTAKIILNATPILSGFYLLTIGLVVYYVYFIKLTTGICKKISPFSVGICQSLPILIVFVALAIKSWGMSADIYSGKNLRVDSGKGILYCWGDLKTKSYWDAVHYLQNHTSKNDSLVVIPEGASINFYAERSNPLKYFLFLPGDIIKIGEQTIINQLHDSKIDYIAIVHRPSHEYEFDAFGVDYGLQLSSWIAGNYEKVNQFGAKPFSSDNFGIEILKRK</sequence>
<dbReference type="Proteomes" id="UP000811899">
    <property type="component" value="Unassembled WGS sequence"/>
</dbReference>
<feature type="transmembrane region" description="Helical" evidence="1">
    <location>
        <begin position="343"/>
        <end position="361"/>
    </location>
</feature>
<feature type="transmembrane region" description="Helical" evidence="1">
    <location>
        <begin position="280"/>
        <end position="303"/>
    </location>
</feature>
<keyword evidence="1" id="KW-1133">Transmembrane helix</keyword>
<name>A0AAW4L971_9BACT</name>
<keyword evidence="2" id="KW-0328">Glycosyltransferase</keyword>
<feature type="transmembrane region" description="Helical" evidence="1">
    <location>
        <begin position="147"/>
        <end position="172"/>
    </location>
</feature>
<feature type="transmembrane region" description="Helical" evidence="1">
    <location>
        <begin position="94"/>
        <end position="113"/>
    </location>
</feature>